<evidence type="ECO:0000256" key="1">
    <source>
        <dbReference type="ARBA" id="ARBA00009922"/>
    </source>
</evidence>
<organism evidence="14 15">
    <name type="scientific">Catenaria anguillulae PL171</name>
    <dbReference type="NCBI Taxonomy" id="765915"/>
    <lineage>
        <taxon>Eukaryota</taxon>
        <taxon>Fungi</taxon>
        <taxon>Fungi incertae sedis</taxon>
        <taxon>Blastocladiomycota</taxon>
        <taxon>Blastocladiomycetes</taxon>
        <taxon>Blastocladiales</taxon>
        <taxon>Catenariaceae</taxon>
        <taxon>Catenaria</taxon>
    </lineage>
</organism>
<evidence type="ECO:0000256" key="9">
    <source>
        <dbReference type="ARBA" id="ARBA00034808"/>
    </source>
</evidence>
<evidence type="ECO:0000313" key="14">
    <source>
        <dbReference type="EMBL" id="ORZ29238.1"/>
    </source>
</evidence>
<keyword evidence="6" id="KW-0238">DNA-binding</keyword>
<evidence type="ECO:0000256" key="8">
    <source>
        <dbReference type="ARBA" id="ARBA00034617"/>
    </source>
</evidence>
<dbReference type="SUPFAM" id="SSF52540">
    <property type="entry name" value="P-loop containing nucleoside triphosphate hydrolases"/>
    <property type="match status" value="1"/>
</dbReference>
<dbReference type="PANTHER" id="PTHR11070:SF2">
    <property type="entry name" value="ATP-DEPENDENT DNA HELICASE SRS2"/>
    <property type="match status" value="1"/>
</dbReference>
<dbReference type="GO" id="GO:0003677">
    <property type="term" value="F:DNA binding"/>
    <property type="evidence" value="ECO:0007669"/>
    <property type="project" value="UniProtKB-KW"/>
</dbReference>
<evidence type="ECO:0000256" key="7">
    <source>
        <dbReference type="ARBA" id="ARBA00023235"/>
    </source>
</evidence>
<dbReference type="OrthoDB" id="1470711at2759"/>
<keyword evidence="7" id="KW-0413">Isomerase</keyword>
<name>A0A1Y2H3V7_9FUNG</name>
<feature type="non-terminal residue" evidence="14">
    <location>
        <position position="1"/>
    </location>
</feature>
<dbReference type="InterPro" id="IPR000212">
    <property type="entry name" value="DNA_helicase_UvrD/REP"/>
</dbReference>
<dbReference type="STRING" id="765915.A0A1Y2H3V7"/>
<dbReference type="PANTHER" id="PTHR11070">
    <property type="entry name" value="UVRD / RECB / PCRA DNA HELICASE FAMILY MEMBER"/>
    <property type="match status" value="1"/>
</dbReference>
<evidence type="ECO:0000256" key="4">
    <source>
        <dbReference type="ARBA" id="ARBA00022806"/>
    </source>
</evidence>
<gene>
    <name evidence="14" type="ORF">BCR44DRAFT_1384513</name>
</gene>
<dbReference type="AlphaFoldDB" id="A0A1Y2H3V7"/>
<evidence type="ECO:0000256" key="11">
    <source>
        <dbReference type="PROSITE-ProRule" id="PRU00560"/>
    </source>
</evidence>
<dbReference type="Gene3D" id="3.40.50.300">
    <property type="entry name" value="P-loop containing nucleotide triphosphate hydrolases"/>
    <property type="match status" value="2"/>
</dbReference>
<protein>
    <recommendedName>
        <fullName evidence="9">DNA 3'-5' helicase</fullName>
        <ecNumber evidence="9">5.6.2.4</ecNumber>
    </recommendedName>
</protein>
<dbReference type="Gene3D" id="1.10.10.160">
    <property type="match status" value="1"/>
</dbReference>
<keyword evidence="4 11" id="KW-0347">Helicase</keyword>
<proteinExistence type="inferred from homology"/>
<reference evidence="14 15" key="1">
    <citation type="submission" date="2016-07" db="EMBL/GenBank/DDBJ databases">
        <title>Pervasive Adenine N6-methylation of Active Genes in Fungi.</title>
        <authorList>
            <consortium name="DOE Joint Genome Institute"/>
            <person name="Mondo S.J."/>
            <person name="Dannebaum R.O."/>
            <person name="Kuo R.C."/>
            <person name="Labutti K."/>
            <person name="Haridas S."/>
            <person name="Kuo A."/>
            <person name="Salamov A."/>
            <person name="Ahrendt S.R."/>
            <person name="Lipzen A."/>
            <person name="Sullivan W."/>
            <person name="Andreopoulos W.B."/>
            <person name="Clum A."/>
            <person name="Lindquist E."/>
            <person name="Daum C."/>
            <person name="Ramamoorthy G.K."/>
            <person name="Gryganskyi A."/>
            <person name="Culley D."/>
            <person name="Magnuson J.K."/>
            <person name="James T.Y."/>
            <person name="O'Malley M.A."/>
            <person name="Stajich J.E."/>
            <person name="Spatafora J.W."/>
            <person name="Visel A."/>
            <person name="Grigoriev I.V."/>
        </authorList>
    </citation>
    <scope>NUCLEOTIDE SEQUENCE [LARGE SCALE GENOMIC DNA]</scope>
    <source>
        <strain evidence="14 15">PL171</strain>
    </source>
</reference>
<feature type="domain" description="UvrD-like helicase ATP-binding" evidence="12">
    <location>
        <begin position="1"/>
        <end position="268"/>
    </location>
</feature>
<keyword evidence="2 11" id="KW-0547">Nucleotide-binding</keyword>
<dbReference type="InterPro" id="IPR027417">
    <property type="entry name" value="P-loop_NTPase"/>
</dbReference>
<evidence type="ECO:0000313" key="15">
    <source>
        <dbReference type="Proteomes" id="UP000193411"/>
    </source>
</evidence>
<comment type="catalytic activity">
    <reaction evidence="10">
        <text>ATP + H2O = ADP + phosphate + H(+)</text>
        <dbReference type="Rhea" id="RHEA:13065"/>
        <dbReference type="ChEBI" id="CHEBI:15377"/>
        <dbReference type="ChEBI" id="CHEBI:15378"/>
        <dbReference type="ChEBI" id="CHEBI:30616"/>
        <dbReference type="ChEBI" id="CHEBI:43474"/>
        <dbReference type="ChEBI" id="CHEBI:456216"/>
        <dbReference type="EC" id="5.6.2.4"/>
    </reaction>
</comment>
<comment type="catalytic activity">
    <reaction evidence="8">
        <text>Couples ATP hydrolysis with the unwinding of duplex DNA by translocating in the 3'-5' direction.</text>
        <dbReference type="EC" id="5.6.2.4"/>
    </reaction>
</comment>
<keyword evidence="3 11" id="KW-0378">Hydrolase</keyword>
<feature type="non-terminal residue" evidence="14">
    <location>
        <position position="362"/>
    </location>
</feature>
<accession>A0A1Y2H3V7</accession>
<feature type="domain" description="UvrD-like helicase C-terminal" evidence="13">
    <location>
        <begin position="269"/>
        <end position="362"/>
    </location>
</feature>
<evidence type="ECO:0000256" key="6">
    <source>
        <dbReference type="ARBA" id="ARBA00023125"/>
    </source>
</evidence>
<dbReference type="CDD" id="cd17932">
    <property type="entry name" value="DEXQc_UvrD"/>
    <property type="match status" value="1"/>
</dbReference>
<dbReference type="InterPro" id="IPR013986">
    <property type="entry name" value="DExx_box_DNA_helicase_dom_sf"/>
</dbReference>
<evidence type="ECO:0000256" key="2">
    <source>
        <dbReference type="ARBA" id="ARBA00022741"/>
    </source>
</evidence>
<dbReference type="Pfam" id="PF00580">
    <property type="entry name" value="UvrD-helicase"/>
    <property type="match status" value="1"/>
</dbReference>
<evidence type="ECO:0000256" key="10">
    <source>
        <dbReference type="ARBA" id="ARBA00048988"/>
    </source>
</evidence>
<comment type="similarity">
    <text evidence="1">Belongs to the helicase family. UvrD subfamily.</text>
</comment>
<dbReference type="GO" id="GO:0016787">
    <property type="term" value="F:hydrolase activity"/>
    <property type="evidence" value="ECO:0007669"/>
    <property type="project" value="UniProtKB-UniRule"/>
</dbReference>
<keyword evidence="15" id="KW-1185">Reference proteome</keyword>
<dbReference type="PROSITE" id="PS51198">
    <property type="entry name" value="UVRD_HELICASE_ATP_BIND"/>
    <property type="match status" value="1"/>
</dbReference>
<comment type="caution">
    <text evidence="14">The sequence shown here is derived from an EMBL/GenBank/DDBJ whole genome shotgun (WGS) entry which is preliminary data.</text>
</comment>
<dbReference type="Pfam" id="PF13361">
    <property type="entry name" value="UvrD_C"/>
    <property type="match status" value="1"/>
</dbReference>
<dbReference type="InterPro" id="IPR014016">
    <property type="entry name" value="UvrD-like_ATP-bd"/>
</dbReference>
<keyword evidence="5 11" id="KW-0067">ATP-binding</keyword>
<sequence length="362" mass="40719">SGKTRTLTSRVVDLIVRRQVSPFNIAVVTFTKKAASDMKNRIRAFLGGDVANSLNIGTFHAVCKEFLNTHGTEIGLPQKFTTWDRNDSERYMHEVLASSDIRDALEPFPIYKKHMSSDDFLTFISRAKAKNLSPESLAQLCPTVLNDNVEKAEDPRITVYREYERRRHANNALDFDDLLMCGLKAVRQCPNIAERMHHVLVDEFQDTSPIQLDIVTALCSIHNRLTIVGDPDQSIYTFYSAHVTNLKRIQELFPQHFSVHLEESYRSASSILAGASRVISNNRLQMKTALFTSIEGGHPIIVHPAQSAEEEAAFVANEITRLIEISKGLVQYGDVAILVRAQHHAQALKIAFAVKQIPHMTL</sequence>
<evidence type="ECO:0000259" key="13">
    <source>
        <dbReference type="PROSITE" id="PS51217"/>
    </source>
</evidence>
<dbReference type="GO" id="GO:0043138">
    <property type="term" value="F:3'-5' DNA helicase activity"/>
    <property type="evidence" value="ECO:0007669"/>
    <property type="project" value="UniProtKB-EC"/>
</dbReference>
<dbReference type="InterPro" id="IPR014017">
    <property type="entry name" value="DNA_helicase_UvrD-like_C"/>
</dbReference>
<dbReference type="EMBL" id="MCFL01000271">
    <property type="protein sequence ID" value="ORZ29238.1"/>
    <property type="molecule type" value="Genomic_DNA"/>
</dbReference>
<comment type="caution">
    <text evidence="11">Lacks conserved residue(s) required for the propagation of feature annotation.</text>
</comment>
<evidence type="ECO:0000256" key="5">
    <source>
        <dbReference type="ARBA" id="ARBA00022840"/>
    </source>
</evidence>
<dbReference type="EC" id="5.6.2.4" evidence="9"/>
<evidence type="ECO:0000259" key="12">
    <source>
        <dbReference type="PROSITE" id="PS51198"/>
    </source>
</evidence>
<dbReference type="PROSITE" id="PS51217">
    <property type="entry name" value="UVRD_HELICASE_CTER"/>
    <property type="match status" value="1"/>
</dbReference>
<dbReference type="GO" id="GO:0000725">
    <property type="term" value="P:recombinational repair"/>
    <property type="evidence" value="ECO:0007669"/>
    <property type="project" value="TreeGrafter"/>
</dbReference>
<dbReference type="GO" id="GO:0005634">
    <property type="term" value="C:nucleus"/>
    <property type="evidence" value="ECO:0007669"/>
    <property type="project" value="TreeGrafter"/>
</dbReference>
<dbReference type="GO" id="GO:0005524">
    <property type="term" value="F:ATP binding"/>
    <property type="evidence" value="ECO:0007669"/>
    <property type="project" value="UniProtKB-UniRule"/>
</dbReference>
<dbReference type="Proteomes" id="UP000193411">
    <property type="component" value="Unassembled WGS sequence"/>
</dbReference>
<evidence type="ECO:0000256" key="3">
    <source>
        <dbReference type="ARBA" id="ARBA00022801"/>
    </source>
</evidence>